<organism evidence="2 3">
    <name type="scientific">Aspergillus awamori</name>
    <name type="common">Black koji mold</name>
    <dbReference type="NCBI Taxonomy" id="105351"/>
    <lineage>
        <taxon>Eukaryota</taxon>
        <taxon>Fungi</taxon>
        <taxon>Dikarya</taxon>
        <taxon>Ascomycota</taxon>
        <taxon>Pezizomycotina</taxon>
        <taxon>Eurotiomycetes</taxon>
        <taxon>Eurotiomycetidae</taxon>
        <taxon>Eurotiales</taxon>
        <taxon>Aspergillaceae</taxon>
        <taxon>Aspergillus</taxon>
    </lineage>
</organism>
<dbReference type="InterPro" id="IPR021838">
    <property type="entry name" value="DUF3431"/>
</dbReference>
<dbReference type="Proteomes" id="UP000286921">
    <property type="component" value="Unassembled WGS sequence"/>
</dbReference>
<dbReference type="EMBL" id="BDHI01000029">
    <property type="protein sequence ID" value="GCB27658.1"/>
    <property type="molecule type" value="Genomic_DNA"/>
</dbReference>
<protein>
    <submittedName>
        <fullName evidence="2">Uncharacterized protein</fullName>
    </submittedName>
</protein>
<gene>
    <name evidence="2" type="ORF">AAWM_10543</name>
</gene>
<proteinExistence type="predicted"/>
<accession>A0A401L837</accession>
<dbReference type="AlphaFoldDB" id="A0A401L837"/>
<reference evidence="2 3" key="1">
    <citation type="submission" date="2016-09" db="EMBL/GenBank/DDBJ databases">
        <title>Aspergillus awamori IFM 58123T.</title>
        <authorList>
            <person name="Kusuya Y."/>
            <person name="Shimizu M."/>
            <person name="Takahashi H."/>
            <person name="Yaguchi T."/>
        </authorList>
    </citation>
    <scope>NUCLEOTIDE SEQUENCE [LARGE SCALE GENOMIC DNA]</scope>
    <source>
        <strain evidence="2 3">IFM 58123</strain>
    </source>
</reference>
<feature type="region of interest" description="Disordered" evidence="1">
    <location>
        <begin position="118"/>
        <end position="139"/>
    </location>
</feature>
<comment type="caution">
    <text evidence="2">The sequence shown here is derived from an EMBL/GenBank/DDBJ whole genome shotgun (WGS) entry which is preliminary data.</text>
</comment>
<dbReference type="STRING" id="105351.A0A401L837"/>
<feature type="compositionally biased region" description="Polar residues" evidence="1">
    <location>
        <begin position="118"/>
        <end position="137"/>
    </location>
</feature>
<keyword evidence="3" id="KW-1185">Reference proteome</keyword>
<dbReference type="Pfam" id="PF11913">
    <property type="entry name" value="DUF3431"/>
    <property type="match status" value="1"/>
</dbReference>
<evidence type="ECO:0000313" key="2">
    <source>
        <dbReference type="EMBL" id="GCB27658.1"/>
    </source>
</evidence>
<sequence>MQPRCDLLTVPPSSVHLLTEFKTARKPAWNRPQGCSSAVFWPSSSPISYSMPISRASASNTAPNSITILQTPWRRDGPDLKPRRPVGIGDKVVVMAKLQEEHIAWVKEELFESPVTEPLTSSTYPVRSPPNQGSSLHPLNEGNEAMAYLTYQQEGYVNLRCNWNSGCKGYYQGNRHVMEEIFTEISQQTSTLPLNASEVSQLKESIGSIYDELLQVPVSVQIFTLFFSFHIA</sequence>
<name>A0A401L837_ASPAW</name>
<evidence type="ECO:0000313" key="3">
    <source>
        <dbReference type="Proteomes" id="UP000286921"/>
    </source>
</evidence>
<evidence type="ECO:0000256" key="1">
    <source>
        <dbReference type="SAM" id="MobiDB-lite"/>
    </source>
</evidence>